<sequence length="182" mass="21832">MFNSIFGRSTVSGIVEYTPHLSDPVNINYNDEISNQYNINNITRVIDHNYLSRSEKAGVDNFRGFYNRKYDNEIILKIQDEIYYEKAIYYEGYLHTQNEKVFFGNKTLQQFILDQYIFDTQTIVADNFDIYISPFYKLRVVGGRKSKRINRKSKRINRKSKRINRKSKRINRKSKRINRKSK</sequence>
<accession>A0A6C0HZX0</accession>
<dbReference type="AlphaFoldDB" id="A0A6C0HZX0"/>
<proteinExistence type="predicted"/>
<dbReference type="EMBL" id="MN740044">
    <property type="protein sequence ID" value="QHT85706.1"/>
    <property type="molecule type" value="Genomic_DNA"/>
</dbReference>
<name>A0A6C0HZX0_9ZZZZ</name>
<organism evidence="1">
    <name type="scientific">viral metagenome</name>
    <dbReference type="NCBI Taxonomy" id="1070528"/>
    <lineage>
        <taxon>unclassified sequences</taxon>
        <taxon>metagenomes</taxon>
        <taxon>organismal metagenomes</taxon>
    </lineage>
</organism>
<protein>
    <submittedName>
        <fullName evidence="1">Uncharacterized protein</fullName>
    </submittedName>
</protein>
<evidence type="ECO:0000313" key="1">
    <source>
        <dbReference type="EMBL" id="QHT85706.1"/>
    </source>
</evidence>
<reference evidence="1" key="1">
    <citation type="journal article" date="2020" name="Nature">
        <title>Giant virus diversity and host interactions through global metagenomics.</title>
        <authorList>
            <person name="Schulz F."/>
            <person name="Roux S."/>
            <person name="Paez-Espino D."/>
            <person name="Jungbluth S."/>
            <person name="Walsh D.A."/>
            <person name="Denef V.J."/>
            <person name="McMahon K.D."/>
            <person name="Konstantinidis K.T."/>
            <person name="Eloe-Fadrosh E.A."/>
            <person name="Kyrpides N.C."/>
            <person name="Woyke T."/>
        </authorList>
    </citation>
    <scope>NUCLEOTIDE SEQUENCE</scope>
    <source>
        <strain evidence="1">GVMAG-M-3300023184-182</strain>
    </source>
</reference>